<feature type="coiled-coil region" evidence="5">
    <location>
        <begin position="738"/>
        <end position="765"/>
    </location>
</feature>
<evidence type="ECO:0000259" key="8">
    <source>
        <dbReference type="PROSITE" id="PS51136"/>
    </source>
</evidence>
<feature type="compositionally biased region" description="Pro residues" evidence="6">
    <location>
        <begin position="317"/>
        <end position="328"/>
    </location>
</feature>
<keyword evidence="3 4" id="KW-0539">Nucleus</keyword>
<evidence type="ECO:0000256" key="2">
    <source>
        <dbReference type="ARBA" id="ARBA00023054"/>
    </source>
</evidence>
<dbReference type="Pfam" id="PF02791">
    <property type="entry name" value="DDT"/>
    <property type="match status" value="1"/>
</dbReference>
<feature type="region of interest" description="Disordered" evidence="6">
    <location>
        <begin position="915"/>
        <end position="945"/>
    </location>
</feature>
<dbReference type="Pfam" id="PF10537">
    <property type="entry name" value="WAC_Acf1_DNA_bd"/>
    <property type="match status" value="1"/>
</dbReference>
<comment type="subcellular location">
    <subcellularLocation>
        <location evidence="1 4">Nucleus</location>
    </subcellularLocation>
</comment>
<reference evidence="9 10" key="1">
    <citation type="submission" date="2017-06" db="EMBL/GenBank/DDBJ databases">
        <title>Ant-infecting Ophiocordyceps genomes reveal a high diversity of potential behavioral manipulation genes and a possible major role for enterotoxins.</title>
        <authorList>
            <person name="De Bekker C."/>
            <person name="Evans H.C."/>
            <person name="Brachmann A."/>
            <person name="Hughes D.P."/>
        </authorList>
    </citation>
    <scope>NUCLEOTIDE SEQUENCE [LARGE SCALE GENOMIC DNA]</scope>
    <source>
        <strain evidence="9 10">1348a</strain>
    </source>
</reference>
<feature type="domain" description="WAC" evidence="8">
    <location>
        <begin position="22"/>
        <end position="132"/>
    </location>
</feature>
<feature type="compositionally biased region" description="Basic and acidic residues" evidence="6">
    <location>
        <begin position="700"/>
        <end position="726"/>
    </location>
</feature>
<dbReference type="InterPro" id="IPR028942">
    <property type="entry name" value="WHIM1_dom"/>
</dbReference>
<dbReference type="InterPro" id="IPR028941">
    <property type="entry name" value="WHIM2_dom"/>
</dbReference>
<dbReference type="GO" id="GO:0000781">
    <property type="term" value="C:chromosome, telomeric region"/>
    <property type="evidence" value="ECO:0007669"/>
    <property type="project" value="GOC"/>
</dbReference>
<dbReference type="InterPro" id="IPR013136">
    <property type="entry name" value="WSTF_Acf1_Cbp146"/>
</dbReference>
<sequence length="996" mass="113835">MVLFKRKPVQFLSASGINDEAQEVWHIPQTGEIFCEYEDYLARMDFYKQRRFTDQITGHSGLSFFEAYNSELSGGREVEAAFPEPLKGPILRKVQFQTVSRLDNLVDMIYDEFKSDYYPGEEVTVNMDGGDKLHGLVREKTAFGPRALPDGSLTQPTARYLVNIKDSNEETFLPAERICRDRGVFTKSMLRSFIKKTVTRESWNGAPWLVMHDYAGTYHIDSRIPASLRHDAKIQQRKQLQALKRASSYEANNANGHGPSAPQSGPVRLPELKPAPKSHKSKQAQAAKGLRWPLNMPANGANGSLPPQDQGAAARDPTPPPPPPPPKYPIEDLLLEPKEGSVRPRLKFMCRDAPVEGVPVDAAYRHIDMDTVGALLETWDTINVYCEIFKLDSFTFDDYMEALKVASQQVHVELFEEIHCAILKILVNSELDGGKVNIVLPELEKTSDDEDGADATAGSVVATPDAEPEPKPTGRATRSSLAKLEAERLAAEAAAAEEQSIKAELEYKQRAEQMLQEYDWVEHLRKRDFAHGGWQRIIVGLLHQISKRERQQEACESLLRKLVPSNGEPTQEAVRQTYWSLDFNSRVMVLQILCMLTMETGAVRAYMDDCSETMTKYRKERIEWQRKRKQAIEELRQYNDERKTLVPDRATPESPAQNSRRDEDDKMTDADESLVTKDDYAEGTPDENGKGQKKRRNRGQHQDKQRKRDESKGGGVDRDKKKEVKPPVRLPPQQMKQYSKLLKEIEKRESLIKSCEEEIGILENDLREADCPRTRVLGKDRFWNRYYWFERNGMPYAGLPNSSTAYAEYANGCIWVQGPDNLEREGFIEVPPMDQEDHITRFNMTIAERKAKEEDGTSVFNAKQWGYICDSEDVDRLIRWLDPRGLNEVKLRKELLAYREKISTHMACRKSYLADGDDQADKKEDTVAKRTSTRIRDKTPPEDPKYRCLQWHNSMALDDLGHLHAEQPPPPRARKQTKKREAMADLGGRAPKTRRR</sequence>
<accession>A0A2C5Z4G1</accession>
<gene>
    <name evidence="9" type="ORF">CDD82_4874</name>
</gene>
<protein>
    <recommendedName>
        <fullName evidence="11">WAC domain-containing protein</fullName>
    </recommendedName>
</protein>
<proteinExistence type="predicted"/>
<feature type="region of interest" description="Disordered" evidence="6">
    <location>
        <begin position="638"/>
        <end position="731"/>
    </location>
</feature>
<dbReference type="PROSITE" id="PS51136">
    <property type="entry name" value="WAC"/>
    <property type="match status" value="1"/>
</dbReference>
<evidence type="ECO:0000256" key="6">
    <source>
        <dbReference type="SAM" id="MobiDB-lite"/>
    </source>
</evidence>
<feature type="compositionally biased region" description="Basic and acidic residues" evidence="6">
    <location>
        <begin position="659"/>
        <end position="680"/>
    </location>
</feature>
<dbReference type="PANTHER" id="PTHR32075">
    <property type="entry name" value="ISWI CHROMATIN-REMODELING COMPLEX SUBUNIT YPL216W-RELATED"/>
    <property type="match status" value="1"/>
</dbReference>
<dbReference type="Pfam" id="PF15612">
    <property type="entry name" value="WHIM1"/>
    <property type="match status" value="1"/>
</dbReference>
<evidence type="ECO:0000313" key="9">
    <source>
        <dbReference type="EMBL" id="PHH74592.1"/>
    </source>
</evidence>
<dbReference type="InterPro" id="IPR018501">
    <property type="entry name" value="DDT_dom"/>
</dbReference>
<keyword evidence="2 5" id="KW-0175">Coiled coil</keyword>
<evidence type="ECO:0000256" key="4">
    <source>
        <dbReference type="PROSITE-ProRule" id="PRU00475"/>
    </source>
</evidence>
<dbReference type="PANTHER" id="PTHR32075:SF6">
    <property type="entry name" value="ISWI CHROMATIN-REMODELING COMPLEX SUBUNIT YPL216W-RELATED"/>
    <property type="match status" value="1"/>
</dbReference>
<evidence type="ECO:0000256" key="3">
    <source>
        <dbReference type="ARBA" id="ARBA00023242"/>
    </source>
</evidence>
<evidence type="ECO:0000256" key="5">
    <source>
        <dbReference type="SAM" id="Coils"/>
    </source>
</evidence>
<dbReference type="AlphaFoldDB" id="A0A2C5Z4G1"/>
<dbReference type="GO" id="GO:0005634">
    <property type="term" value="C:nucleus"/>
    <property type="evidence" value="ECO:0007669"/>
    <property type="project" value="UniProtKB-SubCell"/>
</dbReference>
<dbReference type="OrthoDB" id="332390at2759"/>
<dbReference type="GO" id="GO:0000785">
    <property type="term" value="C:chromatin"/>
    <property type="evidence" value="ECO:0007669"/>
    <property type="project" value="UniProtKB-ARBA"/>
</dbReference>
<organism evidence="9 10">
    <name type="scientific">Ophiocordyceps australis</name>
    <dbReference type="NCBI Taxonomy" id="1399860"/>
    <lineage>
        <taxon>Eukaryota</taxon>
        <taxon>Fungi</taxon>
        <taxon>Dikarya</taxon>
        <taxon>Ascomycota</taxon>
        <taxon>Pezizomycotina</taxon>
        <taxon>Sordariomycetes</taxon>
        <taxon>Hypocreomycetidae</taxon>
        <taxon>Hypocreales</taxon>
        <taxon>Ophiocordycipitaceae</taxon>
        <taxon>Ophiocordyceps</taxon>
    </lineage>
</organism>
<evidence type="ECO:0000313" key="10">
    <source>
        <dbReference type="Proteomes" id="UP000224854"/>
    </source>
</evidence>
<comment type="caution">
    <text evidence="9">The sequence shown here is derived from an EMBL/GenBank/DDBJ whole genome shotgun (WGS) entry which is preliminary data.</text>
</comment>
<evidence type="ECO:0008006" key="11">
    <source>
        <dbReference type="Google" id="ProtNLM"/>
    </source>
</evidence>
<feature type="region of interest" description="Disordered" evidence="6">
    <location>
        <begin position="232"/>
        <end position="332"/>
    </location>
</feature>
<feature type="compositionally biased region" description="Basic and acidic residues" evidence="6">
    <location>
        <begin position="919"/>
        <end position="945"/>
    </location>
</feature>
<feature type="region of interest" description="Disordered" evidence="6">
    <location>
        <begin position="959"/>
        <end position="996"/>
    </location>
</feature>
<feature type="coiled-coil region" evidence="5">
    <location>
        <begin position="479"/>
        <end position="506"/>
    </location>
</feature>
<feature type="region of interest" description="Disordered" evidence="6">
    <location>
        <begin position="447"/>
        <end position="479"/>
    </location>
</feature>
<dbReference type="Pfam" id="PF15613">
    <property type="entry name" value="WSD"/>
    <property type="match status" value="1"/>
</dbReference>
<dbReference type="Proteomes" id="UP000224854">
    <property type="component" value="Unassembled WGS sequence"/>
</dbReference>
<dbReference type="EMBL" id="NJEU01000422">
    <property type="protein sequence ID" value="PHH74592.1"/>
    <property type="molecule type" value="Genomic_DNA"/>
</dbReference>
<dbReference type="PROSITE" id="PS50827">
    <property type="entry name" value="DDT"/>
    <property type="match status" value="1"/>
</dbReference>
<feature type="domain" description="DDT" evidence="7">
    <location>
        <begin position="369"/>
        <end position="432"/>
    </location>
</feature>
<evidence type="ECO:0000259" key="7">
    <source>
        <dbReference type="PROSITE" id="PS50827"/>
    </source>
</evidence>
<dbReference type="GO" id="GO:0031509">
    <property type="term" value="P:subtelomeric heterochromatin formation"/>
    <property type="evidence" value="ECO:0007669"/>
    <property type="project" value="TreeGrafter"/>
</dbReference>
<evidence type="ECO:0000256" key="1">
    <source>
        <dbReference type="ARBA" id="ARBA00004123"/>
    </source>
</evidence>
<keyword evidence="10" id="KW-1185">Reference proteome</keyword>
<name>A0A2C5Z4G1_9HYPO</name>